<dbReference type="GO" id="GO:0051087">
    <property type="term" value="F:protein-folding chaperone binding"/>
    <property type="evidence" value="ECO:0007669"/>
    <property type="project" value="TreeGrafter"/>
</dbReference>
<dbReference type="SMART" id="SM00271">
    <property type="entry name" value="DnaJ"/>
    <property type="match status" value="1"/>
</dbReference>
<reference evidence="2" key="1">
    <citation type="submission" date="2021-02" db="EMBL/GenBank/DDBJ databases">
        <authorList>
            <person name="Nowell W R."/>
        </authorList>
    </citation>
    <scope>NUCLEOTIDE SEQUENCE</scope>
</reference>
<dbReference type="InterPro" id="IPR001623">
    <property type="entry name" value="DnaJ_domain"/>
</dbReference>
<dbReference type="PANTHER" id="PTHR43948:SF10">
    <property type="entry name" value="MRJ, ISOFORM E"/>
    <property type="match status" value="1"/>
</dbReference>
<dbReference type="SUPFAM" id="SSF46565">
    <property type="entry name" value="Chaperone J-domain"/>
    <property type="match status" value="1"/>
</dbReference>
<gene>
    <name evidence="2" type="ORF">XAT740_LOCUS61597</name>
</gene>
<protein>
    <recommendedName>
        <fullName evidence="1">J domain-containing protein</fullName>
    </recommendedName>
</protein>
<feature type="domain" description="J" evidence="1">
    <location>
        <begin position="7"/>
        <end position="73"/>
    </location>
</feature>
<dbReference type="Proteomes" id="UP000663828">
    <property type="component" value="Unassembled WGS sequence"/>
</dbReference>
<comment type="caution">
    <text evidence="2">The sequence shown here is derived from an EMBL/GenBank/DDBJ whole genome shotgun (WGS) entry which is preliminary data.</text>
</comment>
<organism evidence="2 3">
    <name type="scientific">Adineta ricciae</name>
    <name type="common">Rotifer</name>
    <dbReference type="NCBI Taxonomy" id="249248"/>
    <lineage>
        <taxon>Eukaryota</taxon>
        <taxon>Metazoa</taxon>
        <taxon>Spiralia</taxon>
        <taxon>Gnathifera</taxon>
        <taxon>Rotifera</taxon>
        <taxon>Eurotatoria</taxon>
        <taxon>Bdelloidea</taxon>
        <taxon>Adinetida</taxon>
        <taxon>Adinetidae</taxon>
        <taxon>Adineta</taxon>
    </lineage>
</organism>
<sequence>SILTMTDFYEILEVEKTATEDEIKKAYRRLALKWHPDKNLQNKSQAEEKFKLISEAYEVLSDSRGRFLYDQLGSSIVYSERTNEELEELFRTIIDDDEFLNVCQKEFEQHDKFDKEDLPSFILSTNKNDYEEIPATTESENELKPRVVHEINMSVYYDFHVDRENSDLKFVKRYI</sequence>
<dbReference type="GO" id="GO:0044183">
    <property type="term" value="F:protein folding chaperone"/>
    <property type="evidence" value="ECO:0007669"/>
    <property type="project" value="TreeGrafter"/>
</dbReference>
<evidence type="ECO:0000259" key="1">
    <source>
        <dbReference type="PROSITE" id="PS50076"/>
    </source>
</evidence>
<accession>A0A816HCL1</accession>
<dbReference type="GO" id="GO:0051082">
    <property type="term" value="F:unfolded protein binding"/>
    <property type="evidence" value="ECO:0007669"/>
    <property type="project" value="TreeGrafter"/>
</dbReference>
<dbReference type="PANTHER" id="PTHR43948">
    <property type="entry name" value="DNAJ HOMOLOG SUBFAMILY B"/>
    <property type="match status" value="1"/>
</dbReference>
<dbReference type="EMBL" id="CAJNOR010016341">
    <property type="protein sequence ID" value="CAF1684836.1"/>
    <property type="molecule type" value="Genomic_DNA"/>
</dbReference>
<dbReference type="GO" id="GO:0005737">
    <property type="term" value="C:cytoplasm"/>
    <property type="evidence" value="ECO:0007669"/>
    <property type="project" value="TreeGrafter"/>
</dbReference>
<feature type="non-terminal residue" evidence="2">
    <location>
        <position position="1"/>
    </location>
</feature>
<keyword evidence="3" id="KW-1185">Reference proteome</keyword>
<dbReference type="Pfam" id="PF00226">
    <property type="entry name" value="DnaJ"/>
    <property type="match status" value="1"/>
</dbReference>
<dbReference type="PROSITE" id="PS50076">
    <property type="entry name" value="DNAJ_2"/>
    <property type="match status" value="1"/>
</dbReference>
<dbReference type="PRINTS" id="PR00625">
    <property type="entry name" value="JDOMAIN"/>
</dbReference>
<evidence type="ECO:0000313" key="2">
    <source>
        <dbReference type="EMBL" id="CAF1684836.1"/>
    </source>
</evidence>
<dbReference type="AlphaFoldDB" id="A0A816HCL1"/>
<dbReference type="GO" id="GO:0005634">
    <property type="term" value="C:nucleus"/>
    <property type="evidence" value="ECO:0007669"/>
    <property type="project" value="TreeGrafter"/>
</dbReference>
<feature type="non-terminal residue" evidence="2">
    <location>
        <position position="175"/>
    </location>
</feature>
<dbReference type="Gene3D" id="1.10.287.110">
    <property type="entry name" value="DnaJ domain"/>
    <property type="match status" value="1"/>
</dbReference>
<evidence type="ECO:0000313" key="3">
    <source>
        <dbReference type="Proteomes" id="UP000663828"/>
    </source>
</evidence>
<dbReference type="InterPro" id="IPR036869">
    <property type="entry name" value="J_dom_sf"/>
</dbReference>
<name>A0A816HCL1_ADIRI</name>
<dbReference type="CDD" id="cd06257">
    <property type="entry name" value="DnaJ"/>
    <property type="match status" value="1"/>
</dbReference>
<proteinExistence type="predicted"/>